<dbReference type="EMBL" id="LN731665">
    <property type="protein sequence ID" value="CEP14703.1"/>
    <property type="molecule type" value="Genomic_DNA"/>
</dbReference>
<evidence type="ECO:0000313" key="3">
    <source>
        <dbReference type="EMBL" id="CEP14703.1"/>
    </source>
</evidence>
<evidence type="ECO:0000256" key="1">
    <source>
        <dbReference type="SAM" id="MobiDB-lite"/>
    </source>
</evidence>
<feature type="region of interest" description="Disordered" evidence="1">
    <location>
        <begin position="294"/>
        <end position="320"/>
    </location>
</feature>
<dbReference type="STRING" id="35722.A0A0B7NID1"/>
<evidence type="ECO:0000313" key="4">
    <source>
        <dbReference type="Proteomes" id="UP000054107"/>
    </source>
</evidence>
<organism evidence="3 4">
    <name type="scientific">Parasitella parasitica</name>
    <dbReference type="NCBI Taxonomy" id="35722"/>
    <lineage>
        <taxon>Eukaryota</taxon>
        <taxon>Fungi</taxon>
        <taxon>Fungi incertae sedis</taxon>
        <taxon>Mucoromycota</taxon>
        <taxon>Mucoromycotina</taxon>
        <taxon>Mucoromycetes</taxon>
        <taxon>Mucorales</taxon>
        <taxon>Mucorineae</taxon>
        <taxon>Mucoraceae</taxon>
        <taxon>Parasitella</taxon>
    </lineage>
</organism>
<keyword evidence="2" id="KW-0472">Membrane</keyword>
<accession>A0A0B7NID1</accession>
<dbReference type="Proteomes" id="UP000054107">
    <property type="component" value="Unassembled WGS sequence"/>
</dbReference>
<keyword evidence="2" id="KW-1133">Transmembrane helix</keyword>
<sequence>MDTVSEAFAFANNASRTIGYQTVVYYDPNIKTDAWHTPSPLKNGDVQSQWRNVYDQFSAKHQSVLDPFNNLPLFMGGEYRVNSPQNATNALPQPFGYVKAFNTENVWSYITFTGDMPAPGRLYSTSTLYITFDKFGGELNDKAVSVDKNTVLIIWGIDKSNIGTSSMLILDATDPHSIKLNGVKAGIAVAGAAVLVLVALFIWLCIRKKKRDREMKEKEREISKQQRESGYFNRTDVEHMEVDWDEIDKKCTEMPTRKGNYTEDGVDHVVGIERSTTLVSKNETPSATIGVILPDGIETNRPNTVDSAEPSRLLKPDGGH</sequence>
<evidence type="ECO:0000256" key="2">
    <source>
        <dbReference type="SAM" id="Phobius"/>
    </source>
</evidence>
<keyword evidence="2" id="KW-0812">Transmembrane</keyword>
<dbReference type="AlphaFoldDB" id="A0A0B7NID1"/>
<gene>
    <name evidence="3" type="primary">PARPA_08887.1 scaffold 35132</name>
</gene>
<keyword evidence="4" id="KW-1185">Reference proteome</keyword>
<protein>
    <submittedName>
        <fullName evidence="3">Uncharacterized protein</fullName>
    </submittedName>
</protein>
<proteinExistence type="predicted"/>
<dbReference type="OrthoDB" id="2275515at2759"/>
<reference evidence="3 4" key="1">
    <citation type="submission" date="2014-09" db="EMBL/GenBank/DDBJ databases">
        <authorList>
            <person name="Ellenberger Sabrina"/>
        </authorList>
    </citation>
    <scope>NUCLEOTIDE SEQUENCE [LARGE SCALE GENOMIC DNA]</scope>
    <source>
        <strain evidence="3 4">CBS 412.66</strain>
    </source>
</reference>
<name>A0A0B7NID1_9FUNG</name>
<feature type="transmembrane region" description="Helical" evidence="2">
    <location>
        <begin position="185"/>
        <end position="206"/>
    </location>
</feature>